<feature type="compositionally biased region" description="Polar residues" evidence="1">
    <location>
        <begin position="7"/>
        <end position="18"/>
    </location>
</feature>
<evidence type="ECO:0000256" key="1">
    <source>
        <dbReference type="SAM" id="MobiDB-lite"/>
    </source>
</evidence>
<dbReference type="SUPFAM" id="SSF56219">
    <property type="entry name" value="DNase I-like"/>
    <property type="match status" value="1"/>
</dbReference>
<evidence type="ECO:0000313" key="2">
    <source>
        <dbReference type="EMBL" id="CAI9102141.1"/>
    </source>
</evidence>
<accession>A0AAV1D460</accession>
<sequence length="349" mass="40067">MLASQLHHGTSTQVQQMEASHGQAGQRASAEDPRSTGNMSEHPSDHTRIWSELSGRTEGHTQVKGLGSDVEGMITRDTVGELLSDNPRLNECSIEGERLGPDLASPSKFTKHTVEDLLKDASKLKAKGSIEDKDALIERLLEYVKWQSSENKKLEEDLDHSLAKVLKFDEVLKTNQAAMEERLIIEGYTWWNGLKGSDEVLERLDRAFVNRGWKDRFPRAMLENLPIMRSDHGPILLEAIPRVRSRGRRRRFENFWTRYEAVKKIIRRSWRHNNMSPLDPYASLPGNFSGSLEIVMKHLSNWHAQSYGAIDARVRALIKKLESYQLEGKNDARLKEELDDLLEDQRQYW</sequence>
<dbReference type="Proteomes" id="UP001161247">
    <property type="component" value="Chromosome 4"/>
</dbReference>
<organism evidence="2 3">
    <name type="scientific">Oldenlandia corymbosa var. corymbosa</name>
    <dbReference type="NCBI Taxonomy" id="529605"/>
    <lineage>
        <taxon>Eukaryota</taxon>
        <taxon>Viridiplantae</taxon>
        <taxon>Streptophyta</taxon>
        <taxon>Embryophyta</taxon>
        <taxon>Tracheophyta</taxon>
        <taxon>Spermatophyta</taxon>
        <taxon>Magnoliopsida</taxon>
        <taxon>eudicotyledons</taxon>
        <taxon>Gunneridae</taxon>
        <taxon>Pentapetalae</taxon>
        <taxon>asterids</taxon>
        <taxon>lamiids</taxon>
        <taxon>Gentianales</taxon>
        <taxon>Rubiaceae</taxon>
        <taxon>Rubioideae</taxon>
        <taxon>Spermacoceae</taxon>
        <taxon>Hedyotis-Oldenlandia complex</taxon>
        <taxon>Oldenlandia</taxon>
    </lineage>
</organism>
<name>A0AAV1D460_OLDCO</name>
<reference evidence="2" key="1">
    <citation type="submission" date="2023-03" db="EMBL/GenBank/DDBJ databases">
        <authorList>
            <person name="Julca I."/>
        </authorList>
    </citation>
    <scope>NUCLEOTIDE SEQUENCE</scope>
</reference>
<protein>
    <submittedName>
        <fullName evidence="2">OLC1v1000362C1</fullName>
    </submittedName>
</protein>
<dbReference type="InterPro" id="IPR036691">
    <property type="entry name" value="Endo/exonu/phosph_ase_sf"/>
</dbReference>
<evidence type="ECO:0000313" key="3">
    <source>
        <dbReference type="Proteomes" id="UP001161247"/>
    </source>
</evidence>
<gene>
    <name evidence="2" type="ORF">OLC1_LOCUS11548</name>
</gene>
<keyword evidence="3" id="KW-1185">Reference proteome</keyword>
<dbReference type="EMBL" id="OX459121">
    <property type="protein sequence ID" value="CAI9102141.1"/>
    <property type="molecule type" value="Genomic_DNA"/>
</dbReference>
<proteinExistence type="predicted"/>
<dbReference type="AlphaFoldDB" id="A0AAV1D460"/>
<dbReference type="Gene3D" id="3.60.10.10">
    <property type="entry name" value="Endonuclease/exonuclease/phosphatase"/>
    <property type="match status" value="1"/>
</dbReference>
<dbReference type="PANTHER" id="PTHR33710">
    <property type="entry name" value="BNAC02G09200D PROTEIN"/>
    <property type="match status" value="1"/>
</dbReference>
<feature type="region of interest" description="Disordered" evidence="1">
    <location>
        <begin position="1"/>
        <end position="46"/>
    </location>
</feature>
<dbReference type="PANTHER" id="PTHR33710:SF71">
    <property type="entry name" value="ENDONUCLEASE_EXONUCLEASE_PHOSPHATASE DOMAIN-CONTAINING PROTEIN"/>
    <property type="match status" value="1"/>
</dbReference>